<organism evidence="2 3">
    <name type="scientific">Candidatus Beckwithbacteria bacterium RIFCSPLOWO2_02_FULL_47_23</name>
    <dbReference type="NCBI Taxonomy" id="1797463"/>
    <lineage>
        <taxon>Bacteria</taxon>
        <taxon>Candidatus Beckwithiibacteriota</taxon>
    </lineage>
</organism>
<dbReference type="AlphaFoldDB" id="A0A1F5DQM6"/>
<dbReference type="SUPFAM" id="SSF51126">
    <property type="entry name" value="Pectin lyase-like"/>
    <property type="match status" value="1"/>
</dbReference>
<dbReference type="InterPro" id="IPR012334">
    <property type="entry name" value="Pectin_lyas_fold"/>
</dbReference>
<proteinExistence type="predicted"/>
<name>A0A1F5DQM6_9BACT</name>
<dbReference type="Pfam" id="PF12708">
    <property type="entry name" value="Pect-lyase_RHGA_epim"/>
    <property type="match status" value="1"/>
</dbReference>
<dbReference type="SUPFAM" id="SSF63446">
    <property type="entry name" value="Type I dockerin domain"/>
    <property type="match status" value="1"/>
</dbReference>
<dbReference type="Gene3D" id="2.160.20.10">
    <property type="entry name" value="Single-stranded right-handed beta-helix, Pectin lyase-like"/>
    <property type="match status" value="1"/>
</dbReference>
<evidence type="ECO:0000259" key="1">
    <source>
        <dbReference type="PROSITE" id="PS51766"/>
    </source>
</evidence>
<dbReference type="InterPro" id="IPR036439">
    <property type="entry name" value="Dockerin_dom_sf"/>
</dbReference>
<dbReference type="GO" id="GO:0000272">
    <property type="term" value="P:polysaccharide catabolic process"/>
    <property type="evidence" value="ECO:0007669"/>
    <property type="project" value="InterPro"/>
</dbReference>
<dbReference type="Pfam" id="PF00404">
    <property type="entry name" value="Dockerin_1"/>
    <property type="match status" value="1"/>
</dbReference>
<dbReference type="InterPro" id="IPR002105">
    <property type="entry name" value="Dockerin_1_rpt"/>
</dbReference>
<evidence type="ECO:0000313" key="3">
    <source>
        <dbReference type="Proteomes" id="UP000176364"/>
    </source>
</evidence>
<dbReference type="EMBL" id="MEZQ01000067">
    <property type="protein sequence ID" value="OGD57433.1"/>
    <property type="molecule type" value="Genomic_DNA"/>
</dbReference>
<gene>
    <name evidence="2" type="ORF">A3I57_02205</name>
</gene>
<dbReference type="Gene3D" id="1.10.1330.10">
    <property type="entry name" value="Dockerin domain"/>
    <property type="match status" value="1"/>
</dbReference>
<comment type="caution">
    <text evidence="2">The sequence shown here is derived from an EMBL/GenBank/DDBJ whole genome shotgun (WGS) entry which is preliminary data.</text>
</comment>
<dbReference type="InterPro" id="IPR024535">
    <property type="entry name" value="RHGA/B-epi-like_pectate_lyase"/>
</dbReference>
<feature type="domain" description="Dockerin" evidence="1">
    <location>
        <begin position="578"/>
        <end position="633"/>
    </location>
</feature>
<dbReference type="GO" id="GO:0004553">
    <property type="term" value="F:hydrolase activity, hydrolyzing O-glycosyl compounds"/>
    <property type="evidence" value="ECO:0007669"/>
    <property type="project" value="InterPro"/>
</dbReference>
<dbReference type="Proteomes" id="UP000176364">
    <property type="component" value="Unassembled WGS sequence"/>
</dbReference>
<protein>
    <recommendedName>
        <fullName evidence="1">Dockerin domain-containing protein</fullName>
    </recommendedName>
</protein>
<reference evidence="2 3" key="1">
    <citation type="journal article" date="2016" name="Nat. Commun.">
        <title>Thousands of microbial genomes shed light on interconnected biogeochemical processes in an aquifer system.</title>
        <authorList>
            <person name="Anantharaman K."/>
            <person name="Brown C.T."/>
            <person name="Hug L.A."/>
            <person name="Sharon I."/>
            <person name="Castelle C.J."/>
            <person name="Probst A.J."/>
            <person name="Thomas B.C."/>
            <person name="Singh A."/>
            <person name="Wilkins M.J."/>
            <person name="Karaoz U."/>
            <person name="Brodie E.L."/>
            <person name="Williams K.H."/>
            <person name="Hubbard S.S."/>
            <person name="Banfield J.F."/>
        </authorList>
    </citation>
    <scope>NUCLEOTIDE SEQUENCE [LARGE SCALE GENOMIC DNA]</scope>
</reference>
<accession>A0A1F5DQM6</accession>
<evidence type="ECO:0000313" key="2">
    <source>
        <dbReference type="EMBL" id="OGD57433.1"/>
    </source>
</evidence>
<sequence length="633" mass="68562">MRKILFLIFCLILLSLFVVLKNNSKPVVLAQTGTYDLPAERSIDWNPGIPGGIPENYTLCANVKDSPYNAIGDDVADDTTAFVNALVACSSGTYVYVPAGTYKITSGLTIPSGVILKGDGPSLSKLRDHRTAGTGAYLLQILGSSSTQVSNITAGWNKDSTSITVDNIAGLAINDYIMLSQLNESGLTTATGYGSSCTWCGPRGDESRAMAQIVKITNIAGNNLTLSRPIYYASAGYAPQVMKLGGGLRYNSGIQDLYLERVNTIGSGYRTIVIKFCINCWVKNIESYKTGGAHVRMEYDYGCEIRDSYFHEAWGYGSGTGYGILMMNANSDNLIENNILNMTRHSVVMEGGGSGNVIAYNYSKDPYDSDSPSWLSGDMITHGAHPYMNLFEGNYAANFENDNTWGSSSHNTYIRNHANRSRSIPTSLAQRAVDVQANNHYMSFIGNVFGPTSGGGTEGPGTACGVQPIDWRAFGCNTPGGTENPPTDSTVAGTILRHGNYSYAGAILRWNGSDDQDLPNSLYLTSKPSWWDNQSEIGKCRPWPSIGPDVSEYVIDIPAKDRYEGQAYNSLSCIITPPPSLKGDFNSDSKVNDLDFTSFKNAFKSTFNAIFDLNSDSAIDVKDLGVLMSSWLP</sequence>
<dbReference type="PROSITE" id="PS51766">
    <property type="entry name" value="DOCKERIN"/>
    <property type="match status" value="1"/>
</dbReference>
<dbReference type="InterPro" id="IPR011050">
    <property type="entry name" value="Pectin_lyase_fold/virulence"/>
</dbReference>
<dbReference type="InterPro" id="IPR016134">
    <property type="entry name" value="Dockerin_dom"/>
</dbReference>